<dbReference type="OrthoDB" id="2857727at2"/>
<evidence type="ECO:0000313" key="2">
    <source>
        <dbReference type="Proteomes" id="UP000013520"/>
    </source>
</evidence>
<proteinExistence type="predicted"/>
<dbReference type="STRING" id="767817.Desgi_4385"/>
<dbReference type="HOGENOM" id="CLU_138362_0_0_9"/>
<dbReference type="Pfam" id="PF05037">
    <property type="entry name" value="DUF669"/>
    <property type="match status" value="1"/>
</dbReference>
<dbReference type="AlphaFoldDB" id="R4KQ19"/>
<dbReference type="eggNOG" id="ENOG502ZH15">
    <property type="taxonomic scope" value="Bacteria"/>
</dbReference>
<organism evidence="1 2">
    <name type="scientific">Desulfoscipio gibsoniae DSM 7213</name>
    <dbReference type="NCBI Taxonomy" id="767817"/>
    <lineage>
        <taxon>Bacteria</taxon>
        <taxon>Bacillati</taxon>
        <taxon>Bacillota</taxon>
        <taxon>Clostridia</taxon>
        <taxon>Eubacteriales</taxon>
        <taxon>Desulfallaceae</taxon>
        <taxon>Desulfoscipio</taxon>
    </lineage>
</organism>
<dbReference type="KEGG" id="dgi:Desgi_4385"/>
<reference evidence="1 2" key="1">
    <citation type="submission" date="2012-01" db="EMBL/GenBank/DDBJ databases">
        <title>Complete sequence of Desulfotomaculum gibsoniae DSM 7213.</title>
        <authorList>
            <consortium name="US DOE Joint Genome Institute"/>
            <person name="Lucas S."/>
            <person name="Han J."/>
            <person name="Lapidus A."/>
            <person name="Cheng J.-F."/>
            <person name="Goodwin L."/>
            <person name="Pitluck S."/>
            <person name="Peters L."/>
            <person name="Ovchinnikova G."/>
            <person name="Teshima H."/>
            <person name="Detter J.C."/>
            <person name="Han C."/>
            <person name="Tapia R."/>
            <person name="Land M."/>
            <person name="Hauser L."/>
            <person name="Kyrpides N."/>
            <person name="Ivanova N."/>
            <person name="Pagani I."/>
            <person name="Parshina S."/>
            <person name="Plugge C."/>
            <person name="Muyzer G."/>
            <person name="Kuever J."/>
            <person name="Ivanova A."/>
            <person name="Nazina T."/>
            <person name="Klenk H.-P."/>
            <person name="Brambilla E."/>
            <person name="Spring S."/>
            <person name="Stams A.F."/>
            <person name="Woyke T."/>
        </authorList>
    </citation>
    <scope>NUCLEOTIDE SEQUENCE [LARGE SCALE GENOMIC DNA]</scope>
    <source>
        <strain evidence="1 2">DSM 7213</strain>
    </source>
</reference>
<evidence type="ECO:0008006" key="3">
    <source>
        <dbReference type="Google" id="ProtNLM"/>
    </source>
</evidence>
<keyword evidence="2" id="KW-1185">Reference proteome</keyword>
<sequence>MSSVFARFDKEFDLKGLKEDLKNVGTGDGHYREVPYGTYEVKIEKLELVESKTGKPMVTSWMRIIAGEYQNSILFMNQVVHTAFGIHMANEFLRSLDSGIDVTFENFTQYHNLILDIHEAIDGNYEYAVEYGETNKGFKTFKITEVFEAE</sequence>
<protein>
    <recommendedName>
        <fullName evidence="3">DUF669 domain-containing protein</fullName>
    </recommendedName>
</protein>
<evidence type="ECO:0000313" key="1">
    <source>
        <dbReference type="EMBL" id="AGL03627.1"/>
    </source>
</evidence>
<dbReference type="RefSeq" id="WP_006521318.1">
    <property type="nucleotide sequence ID" value="NC_021184.1"/>
</dbReference>
<gene>
    <name evidence="1" type="ORF">Desgi_4385</name>
</gene>
<dbReference type="EMBL" id="CP003273">
    <property type="protein sequence ID" value="AGL03627.1"/>
    <property type="molecule type" value="Genomic_DNA"/>
</dbReference>
<dbReference type="InterPro" id="IPR007731">
    <property type="entry name" value="DUF669"/>
</dbReference>
<name>R4KQ19_9FIRM</name>
<accession>R4KQ19</accession>
<dbReference type="Proteomes" id="UP000013520">
    <property type="component" value="Chromosome"/>
</dbReference>